<dbReference type="Pfam" id="PF22622">
    <property type="entry name" value="MFE-2_hydrat-2_N"/>
    <property type="match status" value="1"/>
</dbReference>
<comment type="caution">
    <text evidence="3">The sequence shown here is derived from an EMBL/GenBank/DDBJ whole genome shotgun (WGS) entry which is preliminary data.</text>
</comment>
<dbReference type="Proteomes" id="UP000249082">
    <property type="component" value="Unassembled WGS sequence"/>
</dbReference>
<dbReference type="Pfam" id="PF01575">
    <property type="entry name" value="MaoC_dehydratas"/>
    <property type="match status" value="1"/>
</dbReference>
<dbReference type="GO" id="GO:0044594">
    <property type="term" value="F:17-beta-hydroxysteroid dehydrogenase (NAD+) activity"/>
    <property type="evidence" value="ECO:0007669"/>
    <property type="project" value="TreeGrafter"/>
</dbReference>
<proteinExistence type="predicted"/>
<reference evidence="3 4" key="1">
    <citation type="submission" date="2017-08" db="EMBL/GenBank/DDBJ databases">
        <title>Infants hospitalized years apart are colonized by the same room-sourced microbial strains.</title>
        <authorList>
            <person name="Brooks B."/>
            <person name="Olm M.R."/>
            <person name="Firek B.A."/>
            <person name="Baker R."/>
            <person name="Thomas B.C."/>
            <person name="Morowitz M.J."/>
            <person name="Banfield J.F."/>
        </authorList>
    </citation>
    <scope>NUCLEOTIDE SEQUENCE [LARGE SCALE GENOMIC DNA]</scope>
    <source>
        <strain evidence="3">S2_005_002_R2_33</strain>
    </source>
</reference>
<accession>A0A2W5Q8B6</accession>
<evidence type="ECO:0000259" key="1">
    <source>
        <dbReference type="Pfam" id="PF01575"/>
    </source>
</evidence>
<dbReference type="CDD" id="cd03448">
    <property type="entry name" value="HDE_HSD"/>
    <property type="match status" value="1"/>
</dbReference>
<evidence type="ECO:0000259" key="2">
    <source>
        <dbReference type="Pfam" id="PF22622"/>
    </source>
</evidence>
<sequence length="288" mass="31267">MLNLERMRGYRVPIAQDVCDPRSAILYALGVGAGLAAIDESRFLFERDLTVLPTMALVLGTPGFWPMAAELGWDWPRILHGEQSLRLHRPLQLGQVIHGRIEIGEVADKGPGKPALVRAKRILTTPTDQLIAEAEEIWVLRGEGGFGGDRSLVPLADGQCPDFPPDAVLDLPTAANQAMLYRLTGDRNPLHIDAGTAAAAGFERPILHGLATMGLVSRALIHLCCGGDASLLTRMHVRFTAPVFPGETIRTEIWRDGDDIRFRASARERGVVVIDGGSACVQGFVKEQ</sequence>
<protein>
    <submittedName>
        <fullName evidence="3">Dehydratase</fullName>
    </submittedName>
</protein>
<gene>
    <name evidence="3" type="ORF">DI555_15555</name>
</gene>
<dbReference type="SUPFAM" id="SSF54637">
    <property type="entry name" value="Thioesterase/thiol ester dehydrase-isomerase"/>
    <property type="match status" value="2"/>
</dbReference>
<feature type="domain" description="MaoC-like" evidence="1">
    <location>
        <begin position="161"/>
        <end position="274"/>
    </location>
</feature>
<dbReference type="GO" id="GO:0004300">
    <property type="term" value="F:enoyl-CoA hydratase activity"/>
    <property type="evidence" value="ECO:0007669"/>
    <property type="project" value="TreeGrafter"/>
</dbReference>
<dbReference type="GO" id="GO:0006635">
    <property type="term" value="P:fatty acid beta-oxidation"/>
    <property type="evidence" value="ECO:0007669"/>
    <property type="project" value="TreeGrafter"/>
</dbReference>
<feature type="domain" description="Peroxisomal multifunctional enzyme type 2-like N-terminal" evidence="2">
    <location>
        <begin position="21"/>
        <end position="142"/>
    </location>
</feature>
<dbReference type="AlphaFoldDB" id="A0A2W5Q8B6"/>
<evidence type="ECO:0000313" key="3">
    <source>
        <dbReference type="EMBL" id="PZQ53667.1"/>
    </source>
</evidence>
<evidence type="ECO:0000313" key="4">
    <source>
        <dbReference type="Proteomes" id="UP000249082"/>
    </source>
</evidence>
<dbReference type="PANTHER" id="PTHR13078">
    <property type="entry name" value="PEROXISOMAL MULTIFUNCTIONAL ENZYME TYPE 2-RELATED"/>
    <property type="match status" value="1"/>
</dbReference>
<dbReference type="Gene3D" id="3.10.129.10">
    <property type="entry name" value="Hotdog Thioesterase"/>
    <property type="match status" value="1"/>
</dbReference>
<dbReference type="GO" id="GO:0003857">
    <property type="term" value="F:(3S)-3-hydroxyacyl-CoA dehydrogenase (NAD+) activity"/>
    <property type="evidence" value="ECO:0007669"/>
    <property type="project" value="TreeGrafter"/>
</dbReference>
<dbReference type="InterPro" id="IPR002539">
    <property type="entry name" value="MaoC-like_dom"/>
</dbReference>
<dbReference type="PANTHER" id="PTHR13078:SF56">
    <property type="entry name" value="PEROXISOMAL MULTIFUNCTIONAL ENZYME TYPE 2"/>
    <property type="match status" value="1"/>
</dbReference>
<name>A0A2W5Q8B6_9SPHN</name>
<organism evidence="3 4">
    <name type="scientific">Novosphingobium pentaromativorans</name>
    <dbReference type="NCBI Taxonomy" id="205844"/>
    <lineage>
        <taxon>Bacteria</taxon>
        <taxon>Pseudomonadati</taxon>
        <taxon>Pseudomonadota</taxon>
        <taxon>Alphaproteobacteria</taxon>
        <taxon>Sphingomonadales</taxon>
        <taxon>Sphingomonadaceae</taxon>
        <taxon>Novosphingobium</taxon>
    </lineage>
</organism>
<dbReference type="InterPro" id="IPR029069">
    <property type="entry name" value="HotDog_dom_sf"/>
</dbReference>
<dbReference type="EMBL" id="QFPX01000013">
    <property type="protein sequence ID" value="PZQ53667.1"/>
    <property type="molecule type" value="Genomic_DNA"/>
</dbReference>
<dbReference type="InterPro" id="IPR054357">
    <property type="entry name" value="MFE-2_N"/>
</dbReference>